<dbReference type="SUPFAM" id="SSF53383">
    <property type="entry name" value="PLP-dependent transferases"/>
    <property type="match status" value="1"/>
</dbReference>
<accession>A0A8J2Y6B6</accession>
<protein>
    <submittedName>
        <fullName evidence="7">4-aminobutyrate transaminase</fullName>
    </submittedName>
</protein>
<name>A0A8J2Y6B6_9PROT</name>
<keyword evidence="3" id="KW-0032">Aminotransferase</keyword>
<dbReference type="PROSITE" id="PS00600">
    <property type="entry name" value="AA_TRANSFER_CLASS_3"/>
    <property type="match status" value="1"/>
</dbReference>
<dbReference type="EMBL" id="BMGH01000001">
    <property type="protein sequence ID" value="GGD07996.1"/>
    <property type="molecule type" value="Genomic_DNA"/>
</dbReference>
<evidence type="ECO:0000313" key="8">
    <source>
        <dbReference type="Proteomes" id="UP000613582"/>
    </source>
</evidence>
<reference evidence="7" key="1">
    <citation type="journal article" date="2014" name="Int. J. Syst. Evol. Microbiol.">
        <title>Complete genome sequence of Corynebacterium casei LMG S-19264T (=DSM 44701T), isolated from a smear-ripened cheese.</title>
        <authorList>
            <consortium name="US DOE Joint Genome Institute (JGI-PGF)"/>
            <person name="Walter F."/>
            <person name="Albersmeier A."/>
            <person name="Kalinowski J."/>
            <person name="Ruckert C."/>
        </authorList>
    </citation>
    <scope>NUCLEOTIDE SEQUENCE</scope>
    <source>
        <strain evidence="7">CGMCC 1.12921</strain>
    </source>
</reference>
<dbReference type="FunFam" id="3.40.640.10:FF:000013">
    <property type="entry name" value="4-aminobutyrate aminotransferase"/>
    <property type="match status" value="1"/>
</dbReference>
<comment type="similarity">
    <text evidence="2 6">Belongs to the class-III pyridoxal-phosphate-dependent aminotransferase family.</text>
</comment>
<dbReference type="NCBIfam" id="TIGR00700">
    <property type="entry name" value="GABAtrnsam"/>
    <property type="match status" value="1"/>
</dbReference>
<dbReference type="InterPro" id="IPR004632">
    <property type="entry name" value="4NH2But_aminotransferase_bac"/>
</dbReference>
<dbReference type="Proteomes" id="UP000613582">
    <property type="component" value="Unassembled WGS sequence"/>
</dbReference>
<dbReference type="InterPro" id="IPR015424">
    <property type="entry name" value="PyrdxlP-dep_Trfase"/>
</dbReference>
<comment type="cofactor">
    <cofactor evidence="1">
        <name>pyridoxal 5'-phosphate</name>
        <dbReference type="ChEBI" id="CHEBI:597326"/>
    </cofactor>
</comment>
<dbReference type="Pfam" id="PF00202">
    <property type="entry name" value="Aminotran_3"/>
    <property type="match status" value="1"/>
</dbReference>
<dbReference type="Gene3D" id="3.90.1150.10">
    <property type="entry name" value="Aspartate Aminotransferase, domain 1"/>
    <property type="match status" value="1"/>
</dbReference>
<dbReference type="PIRSF" id="PIRSF000521">
    <property type="entry name" value="Transaminase_4ab_Lys_Orn"/>
    <property type="match status" value="1"/>
</dbReference>
<sequence>MSNHGQNEFQSNDVLVARRDEACPRGLPSKSGIYAERAQGAEIWDVEGNRYIDFIAGIGVLNVGHRHPKVQEAIKTQLDKVVHTCFGVAQYESYIELAERLNKLVANGRSTPYKTMFMNTGSEATEHVCKFARRITGRTGLISFEGSFHGRTLLATALTGKAVPYKVGFGPLPGDVFHAPYPDPYKGLSSQGALNCLKHILQTSIRAEDVAAIIIEPVQGEGGFVAAPNEFLQGLRQLCDETGILFIADEVQTGFARTGKMFAIENSGVEPDFLVCAKSIAGGLPLSAVIGKQELFDKIEPGGMGSTYGGNPVACAAALAVLDVIEEEGLIARAEQIGARLEARWKAMQAGIAKGLFGDVRRVGAMAAVECVVDGDPNQPNAEMAAAIQGKCRDNGLIFLTAGKKAQVIRTHVPLVASDELIDEGLDIFEKSVREVLEGQRAG</sequence>
<keyword evidence="8" id="KW-1185">Reference proteome</keyword>
<proteinExistence type="inferred from homology"/>
<dbReference type="CDD" id="cd00610">
    <property type="entry name" value="OAT_like"/>
    <property type="match status" value="1"/>
</dbReference>
<gene>
    <name evidence="7" type="primary">gabT</name>
    <name evidence="7" type="ORF">GCM10011342_16080</name>
</gene>
<dbReference type="GO" id="GO:0030170">
    <property type="term" value="F:pyridoxal phosphate binding"/>
    <property type="evidence" value="ECO:0007669"/>
    <property type="project" value="InterPro"/>
</dbReference>
<dbReference type="InterPro" id="IPR015421">
    <property type="entry name" value="PyrdxlP-dep_Trfase_major"/>
</dbReference>
<evidence type="ECO:0000256" key="2">
    <source>
        <dbReference type="ARBA" id="ARBA00008954"/>
    </source>
</evidence>
<dbReference type="GO" id="GO:0034386">
    <property type="term" value="F:4-aminobutyrate:2-oxoglutarate transaminase activity"/>
    <property type="evidence" value="ECO:0007669"/>
    <property type="project" value="InterPro"/>
</dbReference>
<keyword evidence="4" id="KW-0808">Transferase</keyword>
<comment type="caution">
    <text evidence="7">The sequence shown here is derived from an EMBL/GenBank/DDBJ whole genome shotgun (WGS) entry which is preliminary data.</text>
</comment>
<evidence type="ECO:0000256" key="4">
    <source>
        <dbReference type="ARBA" id="ARBA00022679"/>
    </source>
</evidence>
<dbReference type="InterPro" id="IPR049704">
    <property type="entry name" value="Aminotrans_3_PPA_site"/>
</dbReference>
<dbReference type="GO" id="GO:0009448">
    <property type="term" value="P:gamma-aminobutyric acid metabolic process"/>
    <property type="evidence" value="ECO:0007669"/>
    <property type="project" value="InterPro"/>
</dbReference>
<dbReference type="InterPro" id="IPR005814">
    <property type="entry name" value="Aminotrans_3"/>
</dbReference>
<dbReference type="Gene3D" id="3.40.640.10">
    <property type="entry name" value="Type I PLP-dependent aspartate aminotransferase-like (Major domain)"/>
    <property type="match status" value="1"/>
</dbReference>
<organism evidence="7 8">
    <name type="scientific">Aquisalinus flavus</name>
    <dbReference type="NCBI Taxonomy" id="1526572"/>
    <lineage>
        <taxon>Bacteria</taxon>
        <taxon>Pseudomonadati</taxon>
        <taxon>Pseudomonadota</taxon>
        <taxon>Alphaproteobacteria</taxon>
        <taxon>Parvularculales</taxon>
        <taxon>Parvularculaceae</taxon>
        <taxon>Aquisalinus</taxon>
    </lineage>
</organism>
<evidence type="ECO:0000313" key="7">
    <source>
        <dbReference type="EMBL" id="GGD07996.1"/>
    </source>
</evidence>
<keyword evidence="5 6" id="KW-0663">Pyridoxal phosphate</keyword>
<dbReference type="AlphaFoldDB" id="A0A8J2Y6B6"/>
<dbReference type="GO" id="GO:0042802">
    <property type="term" value="F:identical protein binding"/>
    <property type="evidence" value="ECO:0007669"/>
    <property type="project" value="TreeGrafter"/>
</dbReference>
<dbReference type="InterPro" id="IPR015422">
    <property type="entry name" value="PyrdxlP-dep_Trfase_small"/>
</dbReference>
<evidence type="ECO:0000256" key="5">
    <source>
        <dbReference type="ARBA" id="ARBA00022898"/>
    </source>
</evidence>
<dbReference type="RefSeq" id="WP_188158915.1">
    <property type="nucleotide sequence ID" value="NZ_BMGH01000001.1"/>
</dbReference>
<dbReference type="PANTHER" id="PTHR11986">
    <property type="entry name" value="AMINOTRANSFERASE CLASS III"/>
    <property type="match status" value="1"/>
</dbReference>
<evidence type="ECO:0000256" key="3">
    <source>
        <dbReference type="ARBA" id="ARBA00022576"/>
    </source>
</evidence>
<evidence type="ECO:0000256" key="6">
    <source>
        <dbReference type="RuleBase" id="RU003560"/>
    </source>
</evidence>
<reference evidence="7" key="2">
    <citation type="submission" date="2020-09" db="EMBL/GenBank/DDBJ databases">
        <authorList>
            <person name="Sun Q."/>
            <person name="Zhou Y."/>
        </authorList>
    </citation>
    <scope>NUCLEOTIDE SEQUENCE</scope>
    <source>
        <strain evidence="7">CGMCC 1.12921</strain>
    </source>
</reference>
<evidence type="ECO:0000256" key="1">
    <source>
        <dbReference type="ARBA" id="ARBA00001933"/>
    </source>
</evidence>
<dbReference type="InterPro" id="IPR050103">
    <property type="entry name" value="Class-III_PLP-dep_AT"/>
</dbReference>